<dbReference type="OrthoDB" id="176092at2"/>
<feature type="transmembrane region" description="Helical" evidence="9">
    <location>
        <begin position="442"/>
        <end position="460"/>
    </location>
</feature>
<evidence type="ECO:0000313" key="11">
    <source>
        <dbReference type="EMBL" id="TLD70648.1"/>
    </source>
</evidence>
<dbReference type="InterPro" id="IPR038731">
    <property type="entry name" value="RgtA/B/C-like"/>
</dbReference>
<sequence length="665" mass="74093">MSAPRPTRRIPGFSWCLNLPLRYGKANAALLATLAVALISGLIYLAEAENPWGKTVQKRLTKGQELQLNEWIIIGLWWAVLASAVILVVLLITHRWWLPKIITKEVDAPKPRSNRLWLVPILAAMAICLWQGIPRLSQSLWNDEEYAMRRFAHGAWETQKDGTLAFTPVTWKETLFSNRLINNHLVDSLLTRLSLNTWRTVTGAPREAFSETAVRLPSLLAALASIALVAWLGTQVGSPLLGAASAILLAFIPWHVHYATDAKGYSELMFFILLHTVGLIKALQTNRIRWWLLFGLSEAAYLLCFPASIYLAVVTNLIVLIELLRSRRFNIIPTLIAFNLIGAIPVIIWAAPSIPQALLHLSKAETGLHPMDSAWLRDLFCSLYLGFGYQNLLPDQHFGTSWTAFRDTTPWLLHTGFAIILIPLLALVGLIAACCKNITARLAIVAPLLAAALSFAHNSANNSPMVVWHYVFILPSLALLICLGITTLARNHRLLAPILLTLIIAAYAYSVHDATQLKRNHDRQPIRQTAQWINQQSTNSLVATWGVSDNQSASYLPRARVLDNLDELLALESEARSQKLPLFVFFCGEVTATTQRNPDLTQHIRESGHYLPVAEFKGLEELFSYRIFKWQPKLTETPPPPAPASEQPPTATSLQQSAVPDVSDP</sequence>
<dbReference type="PANTHER" id="PTHR33908">
    <property type="entry name" value="MANNOSYLTRANSFERASE YKCB-RELATED"/>
    <property type="match status" value="1"/>
</dbReference>
<dbReference type="Proteomes" id="UP000306196">
    <property type="component" value="Unassembled WGS sequence"/>
</dbReference>
<gene>
    <name evidence="11" type="ORF">FEM03_10030</name>
</gene>
<dbReference type="GO" id="GO:0016763">
    <property type="term" value="F:pentosyltransferase activity"/>
    <property type="evidence" value="ECO:0007669"/>
    <property type="project" value="TreeGrafter"/>
</dbReference>
<dbReference type="PANTHER" id="PTHR33908:SF11">
    <property type="entry name" value="MEMBRANE PROTEIN"/>
    <property type="match status" value="1"/>
</dbReference>
<evidence type="ECO:0000256" key="9">
    <source>
        <dbReference type="SAM" id="Phobius"/>
    </source>
</evidence>
<organism evidence="11 12">
    <name type="scientific">Phragmitibacter flavus</name>
    <dbReference type="NCBI Taxonomy" id="2576071"/>
    <lineage>
        <taxon>Bacteria</taxon>
        <taxon>Pseudomonadati</taxon>
        <taxon>Verrucomicrobiota</taxon>
        <taxon>Verrucomicrobiia</taxon>
        <taxon>Verrucomicrobiales</taxon>
        <taxon>Verrucomicrobiaceae</taxon>
        <taxon>Phragmitibacter</taxon>
    </lineage>
</organism>
<comment type="caution">
    <text evidence="11">The sequence shown here is derived from an EMBL/GenBank/DDBJ whole genome shotgun (WGS) entry which is preliminary data.</text>
</comment>
<dbReference type="EMBL" id="VAUV01000007">
    <property type="protein sequence ID" value="TLD70648.1"/>
    <property type="molecule type" value="Genomic_DNA"/>
</dbReference>
<dbReference type="GO" id="GO:0005886">
    <property type="term" value="C:plasma membrane"/>
    <property type="evidence" value="ECO:0007669"/>
    <property type="project" value="UniProtKB-SubCell"/>
</dbReference>
<feature type="compositionally biased region" description="Low complexity" evidence="8">
    <location>
        <begin position="644"/>
        <end position="653"/>
    </location>
</feature>
<evidence type="ECO:0000256" key="5">
    <source>
        <dbReference type="ARBA" id="ARBA00022692"/>
    </source>
</evidence>
<evidence type="ECO:0000256" key="6">
    <source>
        <dbReference type="ARBA" id="ARBA00022989"/>
    </source>
</evidence>
<keyword evidence="7 9" id="KW-0472">Membrane</keyword>
<keyword evidence="12" id="KW-1185">Reference proteome</keyword>
<evidence type="ECO:0000259" key="10">
    <source>
        <dbReference type="Pfam" id="PF13231"/>
    </source>
</evidence>
<keyword evidence="5 9" id="KW-0812">Transmembrane</keyword>
<feature type="transmembrane region" description="Helical" evidence="9">
    <location>
        <begin position="494"/>
        <end position="511"/>
    </location>
</feature>
<feature type="transmembrane region" description="Helical" evidence="9">
    <location>
        <begin position="114"/>
        <end position="133"/>
    </location>
</feature>
<reference evidence="11 12" key="1">
    <citation type="submission" date="2019-05" db="EMBL/GenBank/DDBJ databases">
        <title>Verrucobacter flavum gen. nov., sp. nov. a new member of the family Verrucomicrobiaceae.</title>
        <authorList>
            <person name="Szuroczki S."/>
            <person name="Abbaszade G."/>
            <person name="Szabo A."/>
            <person name="Felfoldi T."/>
            <person name="Schumann P."/>
            <person name="Boka K."/>
            <person name="Keki Z."/>
            <person name="Toumi M."/>
            <person name="Toth E."/>
        </authorList>
    </citation>
    <scope>NUCLEOTIDE SEQUENCE [LARGE SCALE GENOMIC DNA]</scope>
    <source>
        <strain evidence="11 12">MG-N-17</strain>
    </source>
</reference>
<feature type="transmembrane region" description="Helical" evidence="9">
    <location>
        <begin position="240"/>
        <end position="258"/>
    </location>
</feature>
<dbReference type="RefSeq" id="WP_138086120.1">
    <property type="nucleotide sequence ID" value="NZ_VAUV01000007.1"/>
</dbReference>
<feature type="region of interest" description="Disordered" evidence="8">
    <location>
        <begin position="634"/>
        <end position="665"/>
    </location>
</feature>
<evidence type="ECO:0000313" key="12">
    <source>
        <dbReference type="Proteomes" id="UP000306196"/>
    </source>
</evidence>
<name>A0A5R8KEB5_9BACT</name>
<keyword evidence="3" id="KW-0328">Glycosyltransferase</keyword>
<accession>A0A5R8KEB5</accession>
<feature type="transmembrane region" description="Helical" evidence="9">
    <location>
        <begin position="412"/>
        <end position="435"/>
    </location>
</feature>
<feature type="transmembrane region" description="Helical" evidence="9">
    <location>
        <begin position="214"/>
        <end position="233"/>
    </location>
</feature>
<evidence type="ECO:0000256" key="8">
    <source>
        <dbReference type="SAM" id="MobiDB-lite"/>
    </source>
</evidence>
<feature type="transmembrane region" description="Helical" evidence="9">
    <location>
        <begin position="466"/>
        <end position="487"/>
    </location>
</feature>
<feature type="transmembrane region" description="Helical" evidence="9">
    <location>
        <begin position="290"/>
        <end position="319"/>
    </location>
</feature>
<keyword evidence="2" id="KW-1003">Cell membrane</keyword>
<proteinExistence type="predicted"/>
<keyword evidence="6 9" id="KW-1133">Transmembrane helix</keyword>
<dbReference type="Pfam" id="PF13231">
    <property type="entry name" value="PMT_2"/>
    <property type="match status" value="1"/>
</dbReference>
<protein>
    <submittedName>
        <fullName evidence="11">Glycosyltransferase family 39 protein</fullName>
    </submittedName>
</protein>
<evidence type="ECO:0000256" key="2">
    <source>
        <dbReference type="ARBA" id="ARBA00022475"/>
    </source>
</evidence>
<evidence type="ECO:0000256" key="7">
    <source>
        <dbReference type="ARBA" id="ARBA00023136"/>
    </source>
</evidence>
<evidence type="ECO:0000256" key="1">
    <source>
        <dbReference type="ARBA" id="ARBA00004651"/>
    </source>
</evidence>
<keyword evidence="4 11" id="KW-0808">Transferase</keyword>
<feature type="domain" description="Glycosyltransferase RgtA/B/C/D-like" evidence="10">
    <location>
        <begin position="209"/>
        <end position="349"/>
    </location>
</feature>
<dbReference type="InterPro" id="IPR050297">
    <property type="entry name" value="LipidA_mod_glycosyltrf_83"/>
</dbReference>
<feature type="transmembrane region" description="Helical" evidence="9">
    <location>
        <begin position="72"/>
        <end position="93"/>
    </location>
</feature>
<evidence type="ECO:0000256" key="4">
    <source>
        <dbReference type="ARBA" id="ARBA00022679"/>
    </source>
</evidence>
<evidence type="ECO:0000256" key="3">
    <source>
        <dbReference type="ARBA" id="ARBA00022676"/>
    </source>
</evidence>
<comment type="subcellular location">
    <subcellularLocation>
        <location evidence="1">Cell membrane</location>
        <topology evidence="1">Multi-pass membrane protein</topology>
    </subcellularLocation>
</comment>
<dbReference type="GO" id="GO:0009103">
    <property type="term" value="P:lipopolysaccharide biosynthetic process"/>
    <property type="evidence" value="ECO:0007669"/>
    <property type="project" value="UniProtKB-ARBA"/>
</dbReference>
<feature type="transmembrane region" description="Helical" evidence="9">
    <location>
        <begin position="331"/>
        <end position="354"/>
    </location>
</feature>
<dbReference type="AlphaFoldDB" id="A0A5R8KEB5"/>